<evidence type="ECO:0000313" key="1">
    <source>
        <dbReference type="EMBL" id="EQB43114.1"/>
    </source>
</evidence>
<evidence type="ECO:0000313" key="2">
    <source>
        <dbReference type="Proteomes" id="UP000015530"/>
    </source>
</evidence>
<dbReference type="Proteomes" id="UP000015530">
    <property type="component" value="Unassembled WGS sequence"/>
</dbReference>
<dbReference type="EMBL" id="AMYD01004478">
    <property type="protein sequence ID" value="EQB43114.1"/>
    <property type="molecule type" value="Genomic_DNA"/>
</dbReference>
<reference evidence="2" key="1">
    <citation type="journal article" date="2013" name="Mol. Plant Microbe Interact.">
        <title>Global aspects of pacC regulation of pathogenicity genes in Colletotrichum gloeosporioides as revealed by transcriptome analysis.</title>
        <authorList>
            <person name="Alkan N."/>
            <person name="Meng X."/>
            <person name="Friedlander G."/>
            <person name="Reuveni E."/>
            <person name="Sukno S."/>
            <person name="Sherman A."/>
            <person name="Thon M."/>
            <person name="Fluhr R."/>
            <person name="Prusky D."/>
        </authorList>
    </citation>
    <scope>NUCLEOTIDE SEQUENCE [LARGE SCALE GENOMIC DNA]</scope>
    <source>
        <strain evidence="2">Cg-14</strain>
    </source>
</reference>
<comment type="caution">
    <text evidence="1">The sequence shown here is derived from an EMBL/GenBank/DDBJ whole genome shotgun (WGS) entry which is preliminary data.</text>
</comment>
<organism evidence="1 2">
    <name type="scientific">Colletotrichum gloeosporioides (strain Cg-14)</name>
    <name type="common">Anthracnose fungus</name>
    <name type="synonym">Glomerella cingulata</name>
    <dbReference type="NCBI Taxonomy" id="1237896"/>
    <lineage>
        <taxon>Eukaryota</taxon>
        <taxon>Fungi</taxon>
        <taxon>Dikarya</taxon>
        <taxon>Ascomycota</taxon>
        <taxon>Pezizomycotina</taxon>
        <taxon>Sordariomycetes</taxon>
        <taxon>Hypocreomycetidae</taxon>
        <taxon>Glomerellales</taxon>
        <taxon>Glomerellaceae</taxon>
        <taxon>Colletotrichum</taxon>
        <taxon>Colletotrichum gloeosporioides species complex</taxon>
    </lineage>
</organism>
<gene>
    <name evidence="1" type="ORF">CGLO_18283</name>
</gene>
<proteinExistence type="predicted"/>
<name>T0JUU7_COLGC</name>
<protein>
    <submittedName>
        <fullName evidence="1">Uncharacterized protein</fullName>
    </submittedName>
</protein>
<sequence length="25" mass="2666">MLSVINGYGETAAFNIEGKVFPHNG</sequence>
<dbReference type="HOGENOM" id="CLU_3419413_0_0_1"/>
<accession>T0JUU7</accession>
<dbReference type="AlphaFoldDB" id="T0JUU7"/>